<keyword evidence="3" id="KW-1185">Reference proteome</keyword>
<feature type="transmembrane region" description="Helical" evidence="1">
    <location>
        <begin position="182"/>
        <end position="203"/>
    </location>
</feature>
<organism evidence="2 3">
    <name type="scientific">Aduncisulcus paluster</name>
    <dbReference type="NCBI Taxonomy" id="2918883"/>
    <lineage>
        <taxon>Eukaryota</taxon>
        <taxon>Metamonada</taxon>
        <taxon>Carpediemonas-like organisms</taxon>
        <taxon>Aduncisulcus</taxon>
    </lineage>
</organism>
<evidence type="ECO:0000313" key="2">
    <source>
        <dbReference type="EMBL" id="GKT17507.1"/>
    </source>
</evidence>
<reference evidence="2" key="1">
    <citation type="submission" date="2022-03" db="EMBL/GenBank/DDBJ databases">
        <title>Draft genome sequence of Aduncisulcus paluster, a free-living microaerophilic Fornicata.</title>
        <authorList>
            <person name="Yuyama I."/>
            <person name="Kume K."/>
            <person name="Tamura T."/>
            <person name="Inagaki Y."/>
            <person name="Hashimoto T."/>
        </authorList>
    </citation>
    <scope>NUCLEOTIDE SEQUENCE</scope>
    <source>
        <strain evidence="2">NY0171</strain>
    </source>
</reference>
<dbReference type="InterPro" id="IPR043130">
    <property type="entry name" value="CDP-OH_PTrfase_TM_dom"/>
</dbReference>
<protein>
    <submittedName>
        <fullName evidence="2">CDP-alcohol phosphatidyltransferase like protein</fullName>
    </submittedName>
</protein>
<keyword evidence="1" id="KW-0812">Transmembrane</keyword>
<dbReference type="Gene3D" id="1.20.120.1760">
    <property type="match status" value="1"/>
</dbReference>
<dbReference type="InterPro" id="IPR000462">
    <property type="entry name" value="CDP-OH_P_trans"/>
</dbReference>
<comment type="caution">
    <text evidence="2">The sequence shown here is derived from an EMBL/GenBank/DDBJ whole genome shotgun (WGS) entry which is preliminary data.</text>
</comment>
<evidence type="ECO:0000313" key="3">
    <source>
        <dbReference type="Proteomes" id="UP001057375"/>
    </source>
</evidence>
<evidence type="ECO:0000256" key="1">
    <source>
        <dbReference type="SAM" id="Phobius"/>
    </source>
</evidence>
<dbReference type="Pfam" id="PF01066">
    <property type="entry name" value="CDP-OH_P_transf"/>
    <property type="match status" value="1"/>
</dbReference>
<feature type="non-terminal residue" evidence="2">
    <location>
        <position position="213"/>
    </location>
</feature>
<keyword evidence="1" id="KW-1133">Transmembrane helix</keyword>
<accession>A0ABQ5JUE4</accession>
<dbReference type="EMBL" id="BQXS01011855">
    <property type="protein sequence ID" value="GKT17507.1"/>
    <property type="molecule type" value="Genomic_DNA"/>
</dbReference>
<feature type="transmembrane region" description="Helical" evidence="1">
    <location>
        <begin position="112"/>
        <end position="134"/>
    </location>
</feature>
<keyword evidence="1" id="KW-0472">Membrane</keyword>
<dbReference type="Proteomes" id="UP001057375">
    <property type="component" value="Unassembled WGS sequence"/>
</dbReference>
<gene>
    <name evidence="2" type="ORF">ADUPG1_011117</name>
</gene>
<feature type="transmembrane region" description="Helical" evidence="1">
    <location>
        <begin position="155"/>
        <end position="176"/>
    </location>
</feature>
<name>A0ABQ5JUE4_9EUKA</name>
<proteinExistence type="predicted"/>
<sequence length="213" mass="23220">MRFSPVLFVVMTVIEVFSLLFPLIPYVWYANCISCLNLACGVLGIVFLLKHHPQSHALLLVFLGQVLDLFDGRAAEKFGSTPQGELFDDIADATSFGLCIGLMNGLSFHSKFLGYPMAVIYGAMVFARLIRFVIEKRKQGQKGGVAVFSGLPSPAAALIVGSSSIVFSPLTLGHLFPNASPTMPLFLDLIKASVSLFVSILMMSRVQYPHFGR</sequence>